<dbReference type="InterPro" id="IPR038765">
    <property type="entry name" value="Papain-like_cys_pep_sf"/>
</dbReference>
<dbReference type="Pfam" id="PF08246">
    <property type="entry name" value="Inhibitor_I29"/>
    <property type="match status" value="1"/>
</dbReference>
<feature type="domain" description="Peptidase C1A papain C-terminal" evidence="7">
    <location>
        <begin position="235"/>
        <end position="445"/>
    </location>
</feature>
<dbReference type="PROSITE" id="PS00139">
    <property type="entry name" value="THIOL_PROTEASE_CYS"/>
    <property type="match status" value="1"/>
</dbReference>
<evidence type="ECO:0000256" key="5">
    <source>
        <dbReference type="SAM" id="MobiDB-lite"/>
    </source>
</evidence>
<evidence type="ECO:0000313" key="9">
    <source>
        <dbReference type="EMBL" id="KAK1441949.1"/>
    </source>
</evidence>
<dbReference type="SMART" id="SM00645">
    <property type="entry name" value="Pept_C1"/>
    <property type="match status" value="1"/>
</dbReference>
<evidence type="ECO:0000256" key="3">
    <source>
        <dbReference type="ARBA" id="ARBA00023157"/>
    </source>
</evidence>
<dbReference type="GO" id="GO:0006508">
    <property type="term" value="P:proteolysis"/>
    <property type="evidence" value="ECO:0007669"/>
    <property type="project" value="InterPro"/>
</dbReference>
<dbReference type="InterPro" id="IPR025661">
    <property type="entry name" value="Pept_asp_AS"/>
</dbReference>
<reference evidence="9" key="1">
    <citation type="submission" date="2023-08" db="EMBL/GenBank/DDBJ databases">
        <title>Draft sequence of the Babesia gibsoni genome.</title>
        <authorList>
            <person name="Yamagishi J.Y."/>
            <person name="Xuan X.X."/>
        </authorList>
    </citation>
    <scope>NUCLEOTIDE SEQUENCE</scope>
    <source>
        <strain evidence="9">Azabu</strain>
    </source>
</reference>
<protein>
    <submittedName>
        <fullName evidence="9">Cysteine proteinase</fullName>
    </submittedName>
</protein>
<evidence type="ECO:0000256" key="6">
    <source>
        <dbReference type="SAM" id="Phobius"/>
    </source>
</evidence>
<dbReference type="PANTHER" id="PTHR12411">
    <property type="entry name" value="CYSTEINE PROTEASE FAMILY C1-RELATED"/>
    <property type="match status" value="1"/>
</dbReference>
<dbReference type="AlphaFoldDB" id="A0AAD8PCW9"/>
<evidence type="ECO:0000256" key="2">
    <source>
        <dbReference type="ARBA" id="ARBA00023145"/>
    </source>
</evidence>
<dbReference type="InterPro" id="IPR013201">
    <property type="entry name" value="Prot_inhib_I29"/>
</dbReference>
<dbReference type="InterPro" id="IPR013128">
    <property type="entry name" value="Peptidase_C1A"/>
</dbReference>
<comment type="caution">
    <text evidence="9">The sequence shown here is derived from an EMBL/GenBank/DDBJ whole genome shotgun (WGS) entry which is preliminary data.</text>
</comment>
<evidence type="ECO:0000256" key="1">
    <source>
        <dbReference type="ARBA" id="ARBA00008455"/>
    </source>
</evidence>
<evidence type="ECO:0000256" key="4">
    <source>
        <dbReference type="ARBA" id="ARBA00023180"/>
    </source>
</evidence>
<dbReference type="InterPro" id="IPR000668">
    <property type="entry name" value="Peptidase_C1A_C"/>
</dbReference>
<keyword evidence="10" id="KW-1185">Reference proteome</keyword>
<gene>
    <name evidence="9" type="ORF">BgAZ_502810</name>
</gene>
<evidence type="ECO:0000313" key="10">
    <source>
        <dbReference type="Proteomes" id="UP001230268"/>
    </source>
</evidence>
<keyword evidence="6" id="KW-0472">Membrane</keyword>
<name>A0AAD8PCW9_BABGI</name>
<evidence type="ECO:0000259" key="8">
    <source>
        <dbReference type="SMART" id="SM00848"/>
    </source>
</evidence>
<keyword evidence="6" id="KW-0812">Transmembrane</keyword>
<dbReference type="EMBL" id="JAVEPI010000005">
    <property type="protein sequence ID" value="KAK1441949.1"/>
    <property type="molecule type" value="Genomic_DNA"/>
</dbReference>
<dbReference type="GO" id="GO:0008234">
    <property type="term" value="F:cysteine-type peptidase activity"/>
    <property type="evidence" value="ECO:0007669"/>
    <property type="project" value="InterPro"/>
</dbReference>
<dbReference type="PROSITE" id="PS00639">
    <property type="entry name" value="THIOL_PROTEASE_HIS"/>
    <property type="match status" value="1"/>
</dbReference>
<keyword evidence="3" id="KW-1015">Disulfide bond</keyword>
<dbReference type="CDD" id="cd02248">
    <property type="entry name" value="Peptidase_C1A"/>
    <property type="match status" value="1"/>
</dbReference>
<feature type="region of interest" description="Disordered" evidence="5">
    <location>
        <begin position="1"/>
        <end position="28"/>
    </location>
</feature>
<dbReference type="Pfam" id="PF00112">
    <property type="entry name" value="Peptidase_C1"/>
    <property type="match status" value="1"/>
</dbReference>
<dbReference type="Proteomes" id="UP001230268">
    <property type="component" value="Unassembled WGS sequence"/>
</dbReference>
<comment type="similarity">
    <text evidence="1">Belongs to the peptidase C1 family.</text>
</comment>
<keyword evidence="4" id="KW-0325">Glycoprotein</keyword>
<dbReference type="InterPro" id="IPR025660">
    <property type="entry name" value="Pept_his_AS"/>
</dbReference>
<evidence type="ECO:0000259" key="7">
    <source>
        <dbReference type="SMART" id="SM00645"/>
    </source>
</evidence>
<accession>A0AAD8PCW9</accession>
<keyword evidence="6" id="KW-1133">Transmembrane helix</keyword>
<dbReference type="SUPFAM" id="SSF54001">
    <property type="entry name" value="Cysteine proteinases"/>
    <property type="match status" value="1"/>
</dbReference>
<dbReference type="InterPro" id="IPR000169">
    <property type="entry name" value="Pept_cys_AS"/>
</dbReference>
<dbReference type="InterPro" id="IPR039417">
    <property type="entry name" value="Peptidase_C1A_papain-like"/>
</dbReference>
<feature type="domain" description="Cathepsin propeptide inhibitor" evidence="8">
    <location>
        <begin position="124"/>
        <end position="181"/>
    </location>
</feature>
<sequence>MASSRPLTANLEDDYVHSHETDEDETLTGNSSQYVRGWKFAKYFFFFVIFLVLVVVVLQIVRLATVAFKSPFSNNLDTELDKRHIKSRLNGFSRPAVRKELSAMHRLGGLSNNASHELAAYLDFHDFARAYEKSYDGIKAKHAAFLNYKKNVSEVNSHNERKNALYKKGVNRFSDMDLEELHKTLLKPIKKPHKQYTESTSLPELQLTAEKTLYYKTVKGNGAEADLLQVNRRVTPDGIDWRNVGIVTTPKDQGSCGSCWAFAAVGAVESLIIQETSKKQLLSEQELLNCEHRCFGCDGGYSDVALHYIMTKGISAADSVPYEAKESSCKVPSGEKYFIRNFVTAVGLDVADKLLVRAPTVVYIAATRDLMSYSGGIFNGDCEFEELNHAVLLVGEGYDAELGKRYWVIKNSWGPSWGENGFFRLERTNKGSDKCGVLAYGFMPYGFDTKPSKMTKTVAGKSS</sequence>
<organism evidence="9 10">
    <name type="scientific">Babesia gibsoni</name>
    <dbReference type="NCBI Taxonomy" id="33632"/>
    <lineage>
        <taxon>Eukaryota</taxon>
        <taxon>Sar</taxon>
        <taxon>Alveolata</taxon>
        <taxon>Apicomplexa</taxon>
        <taxon>Aconoidasida</taxon>
        <taxon>Piroplasmida</taxon>
        <taxon>Babesiidae</taxon>
        <taxon>Babesia</taxon>
    </lineage>
</organism>
<dbReference type="PROSITE" id="PS00640">
    <property type="entry name" value="THIOL_PROTEASE_ASN"/>
    <property type="match status" value="1"/>
</dbReference>
<proteinExistence type="inferred from homology"/>
<keyword evidence="2" id="KW-0865">Zymogen</keyword>
<dbReference type="Gene3D" id="3.90.70.10">
    <property type="entry name" value="Cysteine proteinases"/>
    <property type="match status" value="1"/>
</dbReference>
<dbReference type="SMART" id="SM00848">
    <property type="entry name" value="Inhibitor_I29"/>
    <property type="match status" value="1"/>
</dbReference>
<dbReference type="PRINTS" id="PR00705">
    <property type="entry name" value="PAPAIN"/>
</dbReference>
<feature type="transmembrane region" description="Helical" evidence="6">
    <location>
        <begin position="43"/>
        <end position="64"/>
    </location>
</feature>